<dbReference type="RefSeq" id="WP_103726174.1">
    <property type="nucleotide sequence ID" value="NZ_PQNY01000009.1"/>
</dbReference>
<feature type="transmembrane region" description="Helical" evidence="1">
    <location>
        <begin position="6"/>
        <end position="26"/>
    </location>
</feature>
<gene>
    <name evidence="2" type="ORF">Q361_10936</name>
</gene>
<comment type="caution">
    <text evidence="2">The sequence shown here is derived from an EMBL/GenBank/DDBJ whole genome shotgun (WGS) entry which is preliminary data.</text>
</comment>
<dbReference type="PANTHER" id="PTHR37947">
    <property type="entry name" value="BLL2462 PROTEIN"/>
    <property type="match status" value="1"/>
</dbReference>
<keyword evidence="1" id="KW-0812">Transmembrane</keyword>
<keyword evidence="1" id="KW-1133">Transmembrane helix</keyword>
<keyword evidence="1" id="KW-0472">Membrane</keyword>
<feature type="transmembrane region" description="Helical" evidence="1">
    <location>
        <begin position="38"/>
        <end position="58"/>
    </location>
</feature>
<evidence type="ECO:0000256" key="1">
    <source>
        <dbReference type="SAM" id="Phobius"/>
    </source>
</evidence>
<feature type="transmembrane region" description="Helical" evidence="1">
    <location>
        <begin position="654"/>
        <end position="671"/>
    </location>
</feature>
<evidence type="ECO:0000313" key="2">
    <source>
        <dbReference type="EMBL" id="POS01576.1"/>
    </source>
</evidence>
<protein>
    <recommendedName>
        <fullName evidence="4">VWA domain-containing protein</fullName>
    </recommendedName>
</protein>
<dbReference type="OrthoDB" id="9763076at2"/>
<evidence type="ECO:0000313" key="3">
    <source>
        <dbReference type="Proteomes" id="UP000237056"/>
    </source>
</evidence>
<dbReference type="Proteomes" id="UP000237056">
    <property type="component" value="Unassembled WGS sequence"/>
</dbReference>
<dbReference type="AlphaFoldDB" id="A0A2S4N791"/>
<sequence length="678" mass="76803">MPTNTILLILLSVLVAGGLSYIQYFYKNKNSATHTKIVAALRFVSIFGLLLLLINPIISKNTFEDTKTPLAVVLDNSASIKDLKANIDAQKVFEQLISNKDLQEKYTIQPYLFDKEVVAYTDNDTLQFNGKQSNIGKVAKTLGSINKNTLYPTVLITDGNQTEGEDYTFAFPTTHKVYPVVVGDTTQYLDLKITQVNANKYAFLKNKFPVEVFLQYNGTKPITANFSIIANGTTVNKSSVSFSSTKKSEVLQVLLPAEKIGLQVYTAKIESNTTEKNLYNNTKRFAVEVIDQRTEIAIISSINHPDIGALKRSIETNAQRKVTLGSPNQITDLSKFNVLVLYQPNADFRKIYEANKSLKINTFTITGLATDFNFLNQQQNTINFKMSSQKEDYLAVFDTNFNLFAPENIGFETFPPLENPFGAFVLQDNVSVLLKSKIRNVETEDPLLCFTENLGKRNAFLLGENSWKWRAKSFVNKNSFEIYDQFIDKTIQFLASNDAKKNLIVSHERFYNSGEPVEITAQFFNKNYEFDEKARLSIVVTNKKTKQSKTYDLLKSTNSYKVNLDGLLAGTYSFTVKELNSNTSYTSGFEILDFDIEKQFVNADLAKLKQLAAQTSGKTFTKNQVEALIKQLLNANEYQTIQKAIHKKTPLIEWYWLLIIIALSLATEWFLRKWNGLL</sequence>
<keyword evidence="3" id="KW-1185">Reference proteome</keyword>
<proteinExistence type="predicted"/>
<accession>A0A2S4N791</accession>
<organism evidence="2 3">
    <name type="scientific">Flavobacterium croceum DSM 17960</name>
    <dbReference type="NCBI Taxonomy" id="1121886"/>
    <lineage>
        <taxon>Bacteria</taxon>
        <taxon>Pseudomonadati</taxon>
        <taxon>Bacteroidota</taxon>
        <taxon>Flavobacteriia</taxon>
        <taxon>Flavobacteriales</taxon>
        <taxon>Flavobacteriaceae</taxon>
        <taxon>Flavobacterium</taxon>
    </lineage>
</organism>
<name>A0A2S4N791_9FLAO</name>
<dbReference type="PANTHER" id="PTHR37947:SF1">
    <property type="entry name" value="BLL2462 PROTEIN"/>
    <property type="match status" value="1"/>
</dbReference>
<evidence type="ECO:0008006" key="4">
    <source>
        <dbReference type="Google" id="ProtNLM"/>
    </source>
</evidence>
<reference evidence="2 3" key="1">
    <citation type="submission" date="2018-01" db="EMBL/GenBank/DDBJ databases">
        <title>Genomic Encyclopedia of Type Strains, Phase I: the one thousand microbial genomes (KMG-I) project.</title>
        <authorList>
            <person name="Goeker M."/>
        </authorList>
    </citation>
    <scope>NUCLEOTIDE SEQUENCE [LARGE SCALE GENOMIC DNA]</scope>
    <source>
        <strain evidence="2 3">DSM 17960</strain>
    </source>
</reference>
<dbReference type="EMBL" id="PQNY01000009">
    <property type="protein sequence ID" value="POS01576.1"/>
    <property type="molecule type" value="Genomic_DNA"/>
</dbReference>